<reference evidence="4 5" key="1">
    <citation type="submission" date="2022-02" db="EMBL/GenBank/DDBJ databases">
        <title>The car tank lid bacteriome: a reservoir of bacteria with potential in bioremediation of fuel.</title>
        <authorList>
            <person name="Vidal-Verdu A."/>
            <person name="Gomez-Martinez D."/>
            <person name="Latorre-Perez A."/>
            <person name="Pereto J."/>
            <person name="Porcar M."/>
        </authorList>
    </citation>
    <scope>NUCLEOTIDE SEQUENCE [LARGE SCALE GENOMIC DNA]</scope>
    <source>
        <strain evidence="4 5">4D.3</strain>
    </source>
</reference>
<gene>
    <name evidence="4" type="ORF">M1843_01540</name>
</gene>
<dbReference type="RefSeq" id="WP_416342301.1">
    <property type="nucleotide sequence ID" value="NZ_JALQCY010000001.1"/>
</dbReference>
<name>A0ABT0IYV1_9MICO</name>
<dbReference type="Proteomes" id="UP001651050">
    <property type="component" value="Unassembled WGS sequence"/>
</dbReference>
<comment type="subcellular location">
    <subcellularLocation>
        <location evidence="2">Gas vesicle</location>
    </subcellularLocation>
</comment>
<keyword evidence="5" id="KW-1185">Reference proteome</keyword>
<dbReference type="PANTHER" id="PTHR40137:SF2">
    <property type="entry name" value="PROTEIN GVPK 1"/>
    <property type="match status" value="1"/>
</dbReference>
<evidence type="ECO:0000256" key="3">
    <source>
        <dbReference type="ARBA" id="ARBA00035659"/>
    </source>
</evidence>
<dbReference type="Pfam" id="PF05121">
    <property type="entry name" value="GvpK"/>
    <property type="match status" value="1"/>
</dbReference>
<evidence type="ECO:0000256" key="2">
    <source>
        <dbReference type="ARBA" id="ARBA00035108"/>
    </source>
</evidence>
<dbReference type="PANTHER" id="PTHR40137">
    <property type="entry name" value="PROTEIN GVPK 1"/>
    <property type="match status" value="1"/>
</dbReference>
<proteinExistence type="inferred from homology"/>
<sequence>MTLTIDEHSLKNGVLTLVVTLVEVIQEALEGQAVRRLEGGELTDEEQERLGQALLDLDDALESIKADHGLTASVADLRRGLDDVVDDVVDRLVNPSRWADAQGGETPRGDA</sequence>
<keyword evidence="1" id="KW-0304">Gas vesicle</keyword>
<protein>
    <submittedName>
        <fullName evidence="4">Gas vesicle protein K</fullName>
    </submittedName>
</protein>
<dbReference type="InterPro" id="IPR007805">
    <property type="entry name" value="GvpK"/>
</dbReference>
<comment type="caution">
    <text evidence="4">The sequence shown here is derived from an EMBL/GenBank/DDBJ whole genome shotgun (WGS) entry which is preliminary data.</text>
</comment>
<accession>A0ABT0IYV1</accession>
<evidence type="ECO:0000313" key="4">
    <source>
        <dbReference type="EMBL" id="MCK9792427.1"/>
    </source>
</evidence>
<comment type="similarity">
    <text evidence="3">Belongs to the gas vesicle GvpK family.</text>
</comment>
<dbReference type="EMBL" id="JALQCY010000001">
    <property type="protein sequence ID" value="MCK9792427.1"/>
    <property type="molecule type" value="Genomic_DNA"/>
</dbReference>
<organism evidence="4 5">
    <name type="scientific">Isoptericola peretonis</name>
    <dbReference type="NCBI Taxonomy" id="2918523"/>
    <lineage>
        <taxon>Bacteria</taxon>
        <taxon>Bacillati</taxon>
        <taxon>Actinomycetota</taxon>
        <taxon>Actinomycetes</taxon>
        <taxon>Micrococcales</taxon>
        <taxon>Promicromonosporaceae</taxon>
        <taxon>Isoptericola</taxon>
    </lineage>
</organism>
<evidence type="ECO:0000256" key="1">
    <source>
        <dbReference type="ARBA" id="ARBA00022987"/>
    </source>
</evidence>
<evidence type="ECO:0000313" key="5">
    <source>
        <dbReference type="Proteomes" id="UP001651050"/>
    </source>
</evidence>